<evidence type="ECO:0000256" key="2">
    <source>
        <dbReference type="ARBA" id="ARBA00022617"/>
    </source>
</evidence>
<evidence type="ECO:0000256" key="5">
    <source>
        <dbReference type="PIRSR" id="PIRSR601486-1"/>
    </source>
</evidence>
<organism evidence="7">
    <name type="scientific">Deinococcus sonorensis KR-87</name>
    <dbReference type="NCBI Taxonomy" id="694439"/>
    <lineage>
        <taxon>Bacteria</taxon>
        <taxon>Thermotogati</taxon>
        <taxon>Deinococcota</taxon>
        <taxon>Deinococci</taxon>
        <taxon>Deinococcales</taxon>
        <taxon>Deinococcaceae</taxon>
        <taxon>Deinococcus</taxon>
    </lineage>
</organism>
<keyword evidence="2 5" id="KW-0349">Heme</keyword>
<dbReference type="InterPro" id="IPR012292">
    <property type="entry name" value="Globin/Proto"/>
</dbReference>
<dbReference type="GO" id="GO:0046872">
    <property type="term" value="F:metal ion binding"/>
    <property type="evidence" value="ECO:0007669"/>
    <property type="project" value="UniProtKB-KW"/>
</dbReference>
<feature type="binding site" description="distal binding residue" evidence="5">
    <location>
        <position position="209"/>
    </location>
    <ligand>
        <name>heme</name>
        <dbReference type="ChEBI" id="CHEBI:30413"/>
    </ligand>
    <ligandPart>
        <name>Fe</name>
        <dbReference type="ChEBI" id="CHEBI:18248"/>
    </ligandPart>
</feature>
<reference evidence="7" key="1">
    <citation type="submission" date="2024-06" db="EMBL/GenBank/DDBJ databases">
        <title>Draft Genome Sequence of Deinococcus sonorensis Type Strain KR-87, a Biofilm Producing Representative of the Genus Deinococcus.</title>
        <authorList>
            <person name="Boren L.S."/>
            <person name="Grosso R.A."/>
            <person name="Hugenberg-Cox A.N."/>
            <person name="Hill J.T.E."/>
            <person name="Albert C.M."/>
            <person name="Tuohy J.M."/>
        </authorList>
    </citation>
    <scope>NUCLEOTIDE SEQUENCE</scope>
    <source>
        <strain evidence="7">KR-87</strain>
    </source>
</reference>
<dbReference type="AlphaFoldDB" id="A0AAU7U889"/>
<protein>
    <submittedName>
        <fullName evidence="7">Globin</fullName>
    </submittedName>
</protein>
<dbReference type="InterPro" id="IPR009050">
    <property type="entry name" value="Globin-like_sf"/>
</dbReference>
<dbReference type="KEGG" id="dsc:ABOD76_14625"/>
<feature type="region of interest" description="Disordered" evidence="6">
    <location>
        <begin position="278"/>
        <end position="300"/>
    </location>
</feature>
<dbReference type="Gene3D" id="1.10.490.10">
    <property type="entry name" value="Globins"/>
    <property type="match status" value="1"/>
</dbReference>
<dbReference type="GO" id="GO:0019825">
    <property type="term" value="F:oxygen binding"/>
    <property type="evidence" value="ECO:0007669"/>
    <property type="project" value="InterPro"/>
</dbReference>
<evidence type="ECO:0000313" key="7">
    <source>
        <dbReference type="EMBL" id="XBV84673.1"/>
    </source>
</evidence>
<dbReference type="Gene3D" id="3.40.50.880">
    <property type="match status" value="1"/>
</dbReference>
<dbReference type="InterPro" id="IPR029062">
    <property type="entry name" value="Class_I_gatase-like"/>
</dbReference>
<keyword evidence="3 5" id="KW-0479">Metal-binding</keyword>
<evidence type="ECO:0000256" key="1">
    <source>
        <dbReference type="ARBA" id="ARBA00022448"/>
    </source>
</evidence>
<gene>
    <name evidence="7" type="ORF">ABOD76_14625</name>
</gene>
<evidence type="ECO:0000256" key="6">
    <source>
        <dbReference type="SAM" id="MobiDB-lite"/>
    </source>
</evidence>
<name>A0AAU7U889_9DEIO</name>
<dbReference type="EMBL" id="CP158299">
    <property type="protein sequence ID" value="XBV84673.1"/>
    <property type="molecule type" value="Genomic_DNA"/>
</dbReference>
<dbReference type="InterPro" id="IPR001486">
    <property type="entry name" value="Hemoglobin_trunc"/>
</dbReference>
<dbReference type="Pfam" id="PF01152">
    <property type="entry name" value="Bac_globin"/>
    <property type="match status" value="1"/>
</dbReference>
<keyword evidence="4 5" id="KW-0408">Iron</keyword>
<accession>A0AAU7U889</accession>
<dbReference type="SUPFAM" id="SSF46458">
    <property type="entry name" value="Globin-like"/>
    <property type="match status" value="1"/>
</dbReference>
<evidence type="ECO:0000256" key="4">
    <source>
        <dbReference type="ARBA" id="ARBA00023004"/>
    </source>
</evidence>
<evidence type="ECO:0000256" key="3">
    <source>
        <dbReference type="ARBA" id="ARBA00022723"/>
    </source>
</evidence>
<keyword evidence="1" id="KW-0813">Transport</keyword>
<dbReference type="CDD" id="cd08916">
    <property type="entry name" value="TrHb3_P"/>
    <property type="match status" value="1"/>
</dbReference>
<dbReference type="GO" id="GO:0020037">
    <property type="term" value="F:heme binding"/>
    <property type="evidence" value="ECO:0007669"/>
    <property type="project" value="InterPro"/>
</dbReference>
<proteinExistence type="predicted"/>
<dbReference type="RefSeq" id="WP_350242710.1">
    <property type="nucleotide sequence ID" value="NZ_CP158299.1"/>
</dbReference>
<sequence>MLRLLTTAPLPDLCPHATLLNPVAEDPASLHGAAGLLLPHDGGPVADVQDRPDRWALLQLASRALRMQLPVLGWGSGAALLGRAAGGRVGAARLDGEVIWTRLTLTVQLDGELCLEAPTLSTESQLNGLPVLWRLGPSWGFAGTELPPAVLARFLETLPAVSPQPASLLEAIGGPDVLAALLDDFYRRCRQDTLLGPVFARHVHDWPDHLRRVQGFWRMVLGDGPHWRGDLNAAHRDLGLSAAHLERWLALFAEAAHAQLSPRLADELHRRAVRMGARLGRPAAQRSGEPSSPAGRTLTP</sequence>